<evidence type="ECO:0000256" key="1">
    <source>
        <dbReference type="SAM" id="MobiDB-lite"/>
    </source>
</evidence>
<accession>A0A1H8VY77</accession>
<sequence>MRPRPPCSPKPLNQRLTEEAGVFRDRAEAAPDAERERLIKLARQLDTAANIEGWLSSPELKPPS</sequence>
<name>A0A1H8VY77_9BRAD</name>
<gene>
    <name evidence="2" type="ORF">SAMN05444123_11038</name>
</gene>
<reference evidence="3" key="1">
    <citation type="submission" date="2016-10" db="EMBL/GenBank/DDBJ databases">
        <authorList>
            <person name="Varghese N."/>
            <person name="Submissions S."/>
        </authorList>
    </citation>
    <scope>NUCLEOTIDE SEQUENCE [LARGE SCALE GENOMIC DNA]</scope>
    <source>
        <strain evidence="3">DSM 123</strain>
    </source>
</reference>
<organism evidence="2 3">
    <name type="scientific">Rhodopseudomonas pseudopalustris</name>
    <dbReference type="NCBI Taxonomy" id="1513892"/>
    <lineage>
        <taxon>Bacteria</taxon>
        <taxon>Pseudomonadati</taxon>
        <taxon>Pseudomonadota</taxon>
        <taxon>Alphaproteobacteria</taxon>
        <taxon>Hyphomicrobiales</taxon>
        <taxon>Nitrobacteraceae</taxon>
        <taxon>Rhodopseudomonas</taxon>
    </lineage>
</organism>
<protein>
    <submittedName>
        <fullName evidence="2">Uncharacterized protein</fullName>
    </submittedName>
</protein>
<dbReference type="Proteomes" id="UP000199615">
    <property type="component" value="Unassembled WGS sequence"/>
</dbReference>
<dbReference type="EMBL" id="FODT01000010">
    <property type="protein sequence ID" value="SEP20349.1"/>
    <property type="molecule type" value="Genomic_DNA"/>
</dbReference>
<feature type="compositionally biased region" description="Basic and acidic residues" evidence="1">
    <location>
        <begin position="16"/>
        <end position="32"/>
    </location>
</feature>
<dbReference type="AlphaFoldDB" id="A0A1H8VY77"/>
<evidence type="ECO:0000313" key="3">
    <source>
        <dbReference type="Proteomes" id="UP000199615"/>
    </source>
</evidence>
<keyword evidence="3" id="KW-1185">Reference proteome</keyword>
<evidence type="ECO:0000313" key="2">
    <source>
        <dbReference type="EMBL" id="SEP20349.1"/>
    </source>
</evidence>
<proteinExistence type="predicted"/>
<feature type="region of interest" description="Disordered" evidence="1">
    <location>
        <begin position="1"/>
        <end position="32"/>
    </location>
</feature>